<dbReference type="Proteomes" id="UP000279259">
    <property type="component" value="Unassembled WGS sequence"/>
</dbReference>
<feature type="compositionally biased region" description="Basic and acidic residues" evidence="1">
    <location>
        <begin position="102"/>
        <end position="117"/>
    </location>
</feature>
<evidence type="ECO:0000313" key="2">
    <source>
        <dbReference type="EMBL" id="RSH85694.1"/>
    </source>
</evidence>
<evidence type="ECO:0000256" key="1">
    <source>
        <dbReference type="SAM" id="MobiDB-lite"/>
    </source>
</evidence>
<sequence>MGNCFSDPSPKGGQRLGGADSRPSGPTSGAVGSVGGATAKVSGSGAGRTGAPPRTLGAGGEAESGDPRDRARRAAEERAKTAQSKGVTSSNPKSGQLSAKLAAERKAPVANQNDERMMGASRFSRMDELYPFEHRVEQGSVSPCITLHYP</sequence>
<dbReference type="EMBL" id="RSCD01000019">
    <property type="protein sequence ID" value="RSH85694.1"/>
    <property type="molecule type" value="Genomic_DNA"/>
</dbReference>
<gene>
    <name evidence="2" type="ORF">EHS25_003835</name>
</gene>
<accession>A0A427Y3N3</accession>
<feature type="region of interest" description="Disordered" evidence="1">
    <location>
        <begin position="1"/>
        <end position="119"/>
    </location>
</feature>
<feature type="compositionally biased region" description="Low complexity" evidence="1">
    <location>
        <begin position="23"/>
        <end position="43"/>
    </location>
</feature>
<proteinExistence type="predicted"/>
<dbReference type="AlphaFoldDB" id="A0A427Y3N3"/>
<evidence type="ECO:0000313" key="3">
    <source>
        <dbReference type="Proteomes" id="UP000279259"/>
    </source>
</evidence>
<dbReference type="OrthoDB" id="2585541at2759"/>
<comment type="caution">
    <text evidence="2">The sequence shown here is derived from an EMBL/GenBank/DDBJ whole genome shotgun (WGS) entry which is preliminary data.</text>
</comment>
<reference evidence="2 3" key="1">
    <citation type="submission" date="2018-11" db="EMBL/GenBank/DDBJ databases">
        <title>Genome sequence of Saitozyma podzolica DSM 27192.</title>
        <authorList>
            <person name="Aliyu H."/>
            <person name="Gorte O."/>
            <person name="Ochsenreither K."/>
        </authorList>
    </citation>
    <scope>NUCLEOTIDE SEQUENCE [LARGE SCALE GENOMIC DNA]</scope>
    <source>
        <strain evidence="2 3">DSM 27192</strain>
    </source>
</reference>
<name>A0A427Y3N3_9TREE</name>
<keyword evidence="3" id="KW-1185">Reference proteome</keyword>
<feature type="compositionally biased region" description="Polar residues" evidence="1">
    <location>
        <begin position="81"/>
        <end position="97"/>
    </location>
</feature>
<organism evidence="2 3">
    <name type="scientific">Saitozyma podzolica</name>
    <dbReference type="NCBI Taxonomy" id="1890683"/>
    <lineage>
        <taxon>Eukaryota</taxon>
        <taxon>Fungi</taxon>
        <taxon>Dikarya</taxon>
        <taxon>Basidiomycota</taxon>
        <taxon>Agaricomycotina</taxon>
        <taxon>Tremellomycetes</taxon>
        <taxon>Tremellales</taxon>
        <taxon>Trimorphomycetaceae</taxon>
        <taxon>Saitozyma</taxon>
    </lineage>
</organism>
<feature type="compositionally biased region" description="Basic and acidic residues" evidence="1">
    <location>
        <begin position="65"/>
        <end position="80"/>
    </location>
</feature>
<protein>
    <submittedName>
        <fullName evidence="2">Uncharacterized protein</fullName>
    </submittedName>
</protein>